<dbReference type="PANTHER" id="PTHR44307:SF2">
    <property type="entry name" value="PHOSPHOETHANOLAMINE METHYLTRANSFERASE ISOFORM X1"/>
    <property type="match status" value="1"/>
</dbReference>
<dbReference type="HOGENOM" id="CLU_039068_9_1_9"/>
<evidence type="ECO:0000256" key="1">
    <source>
        <dbReference type="ARBA" id="ARBA00005189"/>
    </source>
</evidence>
<dbReference type="InterPro" id="IPR029063">
    <property type="entry name" value="SAM-dependent_MTases_sf"/>
</dbReference>
<dbReference type="Proteomes" id="UP000007177">
    <property type="component" value="Chromosome"/>
</dbReference>
<dbReference type="Pfam" id="PF08241">
    <property type="entry name" value="Methyltransf_11"/>
    <property type="match status" value="1"/>
</dbReference>
<dbReference type="SUPFAM" id="SSF53335">
    <property type="entry name" value="S-adenosyl-L-methionine-dependent methyltransferases"/>
    <property type="match status" value="1"/>
</dbReference>
<evidence type="ECO:0000313" key="6">
    <source>
        <dbReference type="EMBL" id="AFA49469.1"/>
    </source>
</evidence>
<comment type="pathway">
    <text evidence="4">Phospholipid metabolism.</text>
</comment>
<dbReference type="PANTHER" id="PTHR44307">
    <property type="entry name" value="PHOSPHOETHANOLAMINE METHYLTRANSFERASE"/>
    <property type="match status" value="1"/>
</dbReference>
<evidence type="ECO:0000256" key="3">
    <source>
        <dbReference type="ARBA" id="ARBA00022679"/>
    </source>
</evidence>
<dbReference type="AlphaFoldDB" id="H6LFI2"/>
<reference evidence="6 7" key="2">
    <citation type="journal article" date="2012" name="PLoS ONE">
        <title>An ancient pathway combining carbon dioxide fixation with the generation and utilization of a sodium ion gradient for ATP synthesis.</title>
        <authorList>
            <person name="Poehlein A."/>
            <person name="Schmidt S."/>
            <person name="Kaster A.K."/>
            <person name="Goenrich M."/>
            <person name="Vollmers J."/>
            <person name="Thurmer A."/>
            <person name="Bertsch J."/>
            <person name="Schuchmann K."/>
            <person name="Voigt B."/>
            <person name="Hecker M."/>
            <person name="Daniel R."/>
            <person name="Thauer R.K."/>
            <person name="Gottschalk G."/>
            <person name="Muller V."/>
        </authorList>
    </citation>
    <scope>NUCLEOTIDE SEQUENCE [LARGE SCALE GENOMIC DNA]</scope>
    <source>
        <strain evidence="7">ATCC 29683 / DSM 1030 / JCM 2381 / KCTC 1655 / WB1</strain>
    </source>
</reference>
<dbReference type="eggNOG" id="COG2226">
    <property type="taxonomic scope" value="Bacteria"/>
</dbReference>
<accession>H6LFI2</accession>
<dbReference type="GO" id="GO:0008757">
    <property type="term" value="F:S-adenosylmethionine-dependent methyltransferase activity"/>
    <property type="evidence" value="ECO:0007669"/>
    <property type="project" value="InterPro"/>
</dbReference>
<evidence type="ECO:0000313" key="7">
    <source>
        <dbReference type="Proteomes" id="UP000007177"/>
    </source>
</evidence>
<name>H6LFI2_ACEWD</name>
<proteinExistence type="predicted"/>
<feature type="domain" description="Methyltransferase type 11" evidence="5">
    <location>
        <begin position="44"/>
        <end position="136"/>
    </location>
</feature>
<dbReference type="CDD" id="cd02440">
    <property type="entry name" value="AdoMet_MTases"/>
    <property type="match status" value="1"/>
</dbReference>
<dbReference type="Gene3D" id="3.40.50.150">
    <property type="entry name" value="Vaccinia Virus protein VP39"/>
    <property type="match status" value="1"/>
</dbReference>
<organism evidence="6 7">
    <name type="scientific">Acetobacterium woodii (strain ATCC 29683 / DSM 1030 / JCM 2381 / KCTC 1655 / WB1)</name>
    <dbReference type="NCBI Taxonomy" id="931626"/>
    <lineage>
        <taxon>Bacteria</taxon>
        <taxon>Bacillati</taxon>
        <taxon>Bacillota</taxon>
        <taxon>Clostridia</taxon>
        <taxon>Eubacteriales</taxon>
        <taxon>Eubacteriaceae</taxon>
        <taxon>Acetobacterium</taxon>
    </lineage>
</organism>
<evidence type="ECO:0000259" key="5">
    <source>
        <dbReference type="Pfam" id="PF08241"/>
    </source>
</evidence>
<dbReference type="STRING" id="931626.Awo_c27160"/>
<dbReference type="KEGG" id="awo:Awo_c27160"/>
<dbReference type="NCBIfam" id="NF045667">
    <property type="entry name" value="MTase_DVU1556"/>
    <property type="match status" value="1"/>
</dbReference>
<evidence type="ECO:0000256" key="2">
    <source>
        <dbReference type="ARBA" id="ARBA00022603"/>
    </source>
</evidence>
<keyword evidence="2 6" id="KW-0489">Methyltransferase</keyword>
<keyword evidence="3 6" id="KW-0808">Transferase</keyword>
<dbReference type="EMBL" id="CP002987">
    <property type="protein sequence ID" value="AFA49469.1"/>
    <property type="molecule type" value="Genomic_DNA"/>
</dbReference>
<reference evidence="7" key="1">
    <citation type="submission" date="2011-07" db="EMBL/GenBank/DDBJ databases">
        <title>Complete genome sequence of Acetobacterium woodii.</title>
        <authorList>
            <person name="Poehlein A."/>
            <person name="Schmidt S."/>
            <person name="Kaster A.-K."/>
            <person name="Goenrich M."/>
            <person name="Vollmers J."/>
            <person name="Thuermer A."/>
            <person name="Gottschalk G."/>
            <person name="Thauer R.K."/>
            <person name="Daniel R."/>
            <person name="Mueller V."/>
        </authorList>
    </citation>
    <scope>NUCLEOTIDE SEQUENCE [LARGE SCALE GENOMIC DNA]</scope>
    <source>
        <strain evidence="7">ATCC 29683 / DSM 1030 / JCM 2381 / KCTC 1655 / WB1</strain>
    </source>
</reference>
<dbReference type="GO" id="GO:0032259">
    <property type="term" value="P:methylation"/>
    <property type="evidence" value="ECO:0007669"/>
    <property type="project" value="UniProtKB-KW"/>
</dbReference>
<dbReference type="InterPro" id="IPR013216">
    <property type="entry name" value="Methyltransf_11"/>
</dbReference>
<comment type="pathway">
    <text evidence="1">Lipid metabolism.</text>
</comment>
<dbReference type="RefSeq" id="WP_014357067.1">
    <property type="nucleotide sequence ID" value="NC_016894.1"/>
</dbReference>
<keyword evidence="7" id="KW-1185">Reference proteome</keyword>
<gene>
    <name evidence="6" type="ordered locus">Awo_c27160</name>
</gene>
<evidence type="ECO:0000256" key="4">
    <source>
        <dbReference type="ARBA" id="ARBA00025707"/>
    </source>
</evidence>
<protein>
    <submittedName>
        <fullName evidence="6">Putative methyltransferase type 11</fullName>
    </submittedName>
</protein>
<sequence length="238" mass="26920">MSENCAYESPEMTALLGETLRPGGFDLTDEAVAFCQWRKDDLLLDLGCGQGATVSYLNNQYGLNVVGLDPSQKLLERAKKNNPMGHFALGAGEKIPFEQDFFDGVLSECTLSLMTDMSVTLTEVHRVLKKGGNFFISDVYAKNPESLEQLKSHKFKSCMRGLYDLRQLEMLLKHSGFEVWHREDRSDLLKQLLVQTIFQYGSMDRFWKKTGGACTAGFQQQLKACRPGYFMMIARKVN</sequence>